<keyword evidence="3" id="KW-1185">Reference proteome</keyword>
<gene>
    <name evidence="2" type="ORF">CMV30_03885</name>
</gene>
<proteinExistence type="predicted"/>
<evidence type="ECO:0000313" key="2">
    <source>
        <dbReference type="EMBL" id="ATC63166.1"/>
    </source>
</evidence>
<dbReference type="AlphaFoldDB" id="A0A290QAA0"/>
<dbReference type="Proteomes" id="UP000217265">
    <property type="component" value="Chromosome"/>
</dbReference>
<reference evidence="2 3" key="1">
    <citation type="submission" date="2017-09" db="EMBL/GenBank/DDBJ databases">
        <title>Complete genome sequence of Verrucomicrobial strain HZ-65, isolated from freshwater.</title>
        <authorList>
            <person name="Choi A."/>
        </authorList>
    </citation>
    <scope>NUCLEOTIDE SEQUENCE [LARGE SCALE GENOMIC DNA]</scope>
    <source>
        <strain evidence="2 3">HZ-65</strain>
    </source>
</reference>
<evidence type="ECO:0000256" key="1">
    <source>
        <dbReference type="SAM" id="MobiDB-lite"/>
    </source>
</evidence>
<dbReference type="EMBL" id="CP023344">
    <property type="protein sequence ID" value="ATC63166.1"/>
    <property type="molecule type" value="Genomic_DNA"/>
</dbReference>
<accession>A0A290QAA0</accession>
<evidence type="ECO:0000313" key="3">
    <source>
        <dbReference type="Proteomes" id="UP000217265"/>
    </source>
</evidence>
<organism evidence="2 3">
    <name type="scientific">Nibricoccus aquaticus</name>
    <dbReference type="NCBI Taxonomy" id="2576891"/>
    <lineage>
        <taxon>Bacteria</taxon>
        <taxon>Pseudomonadati</taxon>
        <taxon>Verrucomicrobiota</taxon>
        <taxon>Opitutia</taxon>
        <taxon>Opitutales</taxon>
        <taxon>Opitutaceae</taxon>
        <taxon>Nibricoccus</taxon>
    </lineage>
</organism>
<dbReference type="KEGG" id="vbh:CMV30_03885"/>
<sequence>MFYEAATSNSNGFSFEASLASSTPESETRHLVNRLRFEFPTATQRQLENAVADACEGATTYAGDKVYQRARANLRALLAPAFDNAEEEMETAPPFRAKVA</sequence>
<feature type="region of interest" description="Disordered" evidence="1">
    <location>
        <begin position="1"/>
        <end position="25"/>
    </location>
</feature>
<name>A0A290QAA0_9BACT</name>
<dbReference type="RefSeq" id="WP_096054798.1">
    <property type="nucleotide sequence ID" value="NZ_CP023344.1"/>
</dbReference>
<protein>
    <submittedName>
        <fullName evidence="2">Uncharacterized protein</fullName>
    </submittedName>
</protein>